<reference evidence="5" key="1">
    <citation type="submission" date="2018-06" db="EMBL/GenBank/DDBJ databases">
        <authorList>
            <person name="Zhirakovskaya E."/>
        </authorList>
    </citation>
    <scope>NUCLEOTIDE SEQUENCE</scope>
</reference>
<keyword evidence="1 5" id="KW-0489">Methyltransferase</keyword>
<dbReference type="PANTHER" id="PTHR33603">
    <property type="entry name" value="METHYLTRANSFERASE"/>
    <property type="match status" value="1"/>
</dbReference>
<dbReference type="Gene3D" id="3.40.1280.10">
    <property type="match status" value="1"/>
</dbReference>
<dbReference type="EC" id="2.1.1.177" evidence="5"/>
<dbReference type="PANTHER" id="PTHR33603:SF1">
    <property type="entry name" value="RIBOSOMAL RNA LARGE SUBUNIT METHYLTRANSFERASE H"/>
    <property type="match status" value="1"/>
</dbReference>
<evidence type="ECO:0000256" key="4">
    <source>
        <dbReference type="ARBA" id="ARBA00038303"/>
    </source>
</evidence>
<keyword evidence="3" id="KW-0949">S-adenosyl-L-methionine</keyword>
<dbReference type="PIRSF" id="PIRSF004505">
    <property type="entry name" value="MT_bac"/>
    <property type="match status" value="1"/>
</dbReference>
<evidence type="ECO:0000256" key="2">
    <source>
        <dbReference type="ARBA" id="ARBA00022679"/>
    </source>
</evidence>
<dbReference type="InterPro" id="IPR003742">
    <property type="entry name" value="RlmH-like"/>
</dbReference>
<evidence type="ECO:0000256" key="3">
    <source>
        <dbReference type="ARBA" id="ARBA00022691"/>
    </source>
</evidence>
<organism evidence="5">
    <name type="scientific">hydrothermal vent metagenome</name>
    <dbReference type="NCBI Taxonomy" id="652676"/>
    <lineage>
        <taxon>unclassified sequences</taxon>
        <taxon>metagenomes</taxon>
        <taxon>ecological metagenomes</taxon>
    </lineage>
</organism>
<protein>
    <submittedName>
        <fullName evidence="5">23S rRNA (Pseudouridine(1915)-N(3))-methyltransferase</fullName>
        <ecNumber evidence="5">2.1.1.177</ecNumber>
    </submittedName>
</protein>
<proteinExistence type="inferred from homology"/>
<dbReference type="NCBIfam" id="TIGR00246">
    <property type="entry name" value="tRNA_RlmH_YbeA"/>
    <property type="match status" value="1"/>
</dbReference>
<dbReference type="GO" id="GO:0032259">
    <property type="term" value="P:methylation"/>
    <property type="evidence" value="ECO:0007669"/>
    <property type="project" value="UniProtKB-KW"/>
</dbReference>
<dbReference type="AlphaFoldDB" id="A0A3B0WMJ4"/>
<keyword evidence="2 5" id="KW-0808">Transferase</keyword>
<gene>
    <name evidence="5" type="ORF">MNBD_GAMMA06-1668</name>
</gene>
<dbReference type="GO" id="GO:0008168">
    <property type="term" value="F:methyltransferase activity"/>
    <property type="evidence" value="ECO:0007669"/>
    <property type="project" value="UniProtKB-KW"/>
</dbReference>
<dbReference type="EMBL" id="UOFD01000017">
    <property type="protein sequence ID" value="VAW50589.1"/>
    <property type="molecule type" value="Genomic_DNA"/>
</dbReference>
<dbReference type="NCBIfam" id="NF000986">
    <property type="entry name" value="PRK00103.1-4"/>
    <property type="match status" value="1"/>
</dbReference>
<evidence type="ECO:0000256" key="1">
    <source>
        <dbReference type="ARBA" id="ARBA00022603"/>
    </source>
</evidence>
<sequence>MPDWVDAASNDFVKRLPAEIKINTILLPLIKRGKNPDIPRIIRDESRKILVAVPKDSLLVVLDVLGKSVSTENFSDMLGTWLQQGQDISIVIGGPDGVSDELLSKASSKLSLSALTFPHPLVRVILLEQIYRAWSIINNHPYHRAKRSK</sequence>
<dbReference type="GO" id="GO:0006364">
    <property type="term" value="P:rRNA processing"/>
    <property type="evidence" value="ECO:0007669"/>
    <property type="project" value="InterPro"/>
</dbReference>
<dbReference type="HAMAP" id="MF_00658">
    <property type="entry name" value="23SrRNA_methyltr_H"/>
    <property type="match status" value="1"/>
</dbReference>
<dbReference type="InterPro" id="IPR029026">
    <property type="entry name" value="tRNA_m1G_MTases_N"/>
</dbReference>
<name>A0A3B0WMJ4_9ZZZZ</name>
<dbReference type="SUPFAM" id="SSF75217">
    <property type="entry name" value="alpha/beta knot"/>
    <property type="match status" value="1"/>
</dbReference>
<dbReference type="CDD" id="cd18081">
    <property type="entry name" value="RlmH-like"/>
    <property type="match status" value="1"/>
</dbReference>
<comment type="similarity">
    <text evidence="4">Belongs to the RNA methyltransferase RlmH family.</text>
</comment>
<dbReference type="Pfam" id="PF02590">
    <property type="entry name" value="SPOUT_MTase"/>
    <property type="match status" value="1"/>
</dbReference>
<accession>A0A3B0WMJ4</accession>
<dbReference type="InterPro" id="IPR029028">
    <property type="entry name" value="Alpha/beta_knot_MTases"/>
</dbReference>
<evidence type="ECO:0000313" key="5">
    <source>
        <dbReference type="EMBL" id="VAW50589.1"/>
    </source>
</evidence>